<comment type="caution">
    <text evidence="2">The sequence shown here is derived from an EMBL/GenBank/DDBJ whole genome shotgun (WGS) entry which is preliminary data.</text>
</comment>
<feature type="compositionally biased region" description="Polar residues" evidence="1">
    <location>
        <begin position="111"/>
        <end position="127"/>
    </location>
</feature>
<dbReference type="AlphaFoldDB" id="A0A8J5KE01"/>
<gene>
    <name evidence="2" type="ORF">ZIOFF_058560</name>
</gene>
<dbReference type="PANTHER" id="PTHR33699:SF3">
    <property type="entry name" value="OS06G0347300 PROTEIN"/>
    <property type="match status" value="1"/>
</dbReference>
<sequence length="249" mass="27367">MTATRSLAEAAGRGQAKAAECGKAKVVGRGQAVPGWGKEEKSEEENVTVHGATELQGFLDLQVLGRQHHHNAPLHLHRHSNENLGNRATLKPQTILTCTSANQRGRKTQDKPNSMTATSPPASVTNASPTTICLHSLSLLLAMEGAVKGHLQVPAFGCWNHHYCDDLPIGQYFDSSEFFRGRFNVSVAGRARRGELHREVTMKHQQSGAGKAVDEDLYKVPPEILHQKPKKRLLRNLWGCMRVSSIDMD</sequence>
<evidence type="ECO:0000313" key="3">
    <source>
        <dbReference type="Proteomes" id="UP000734854"/>
    </source>
</evidence>
<feature type="region of interest" description="Disordered" evidence="1">
    <location>
        <begin position="100"/>
        <end position="127"/>
    </location>
</feature>
<evidence type="ECO:0000256" key="1">
    <source>
        <dbReference type="SAM" id="MobiDB-lite"/>
    </source>
</evidence>
<name>A0A8J5KE01_ZINOF</name>
<reference evidence="2 3" key="1">
    <citation type="submission" date="2020-08" db="EMBL/GenBank/DDBJ databases">
        <title>Plant Genome Project.</title>
        <authorList>
            <person name="Zhang R.-G."/>
        </authorList>
    </citation>
    <scope>NUCLEOTIDE SEQUENCE [LARGE SCALE GENOMIC DNA]</scope>
    <source>
        <tissue evidence="2">Rhizome</tissue>
    </source>
</reference>
<proteinExistence type="predicted"/>
<feature type="region of interest" description="Disordered" evidence="1">
    <location>
        <begin position="1"/>
        <end position="24"/>
    </location>
</feature>
<organism evidence="2 3">
    <name type="scientific">Zingiber officinale</name>
    <name type="common">Ginger</name>
    <name type="synonym">Amomum zingiber</name>
    <dbReference type="NCBI Taxonomy" id="94328"/>
    <lineage>
        <taxon>Eukaryota</taxon>
        <taxon>Viridiplantae</taxon>
        <taxon>Streptophyta</taxon>
        <taxon>Embryophyta</taxon>
        <taxon>Tracheophyta</taxon>
        <taxon>Spermatophyta</taxon>
        <taxon>Magnoliopsida</taxon>
        <taxon>Liliopsida</taxon>
        <taxon>Zingiberales</taxon>
        <taxon>Zingiberaceae</taxon>
        <taxon>Zingiber</taxon>
    </lineage>
</organism>
<protein>
    <submittedName>
        <fullName evidence="2">Uncharacterized protein</fullName>
    </submittedName>
</protein>
<dbReference type="PANTHER" id="PTHR33699">
    <property type="entry name" value="EXPRESSED PROTEIN"/>
    <property type="match status" value="1"/>
</dbReference>
<dbReference type="EMBL" id="JACMSC010000016">
    <property type="protein sequence ID" value="KAG6481936.1"/>
    <property type="molecule type" value="Genomic_DNA"/>
</dbReference>
<evidence type="ECO:0000313" key="2">
    <source>
        <dbReference type="EMBL" id="KAG6481936.1"/>
    </source>
</evidence>
<dbReference type="Proteomes" id="UP000734854">
    <property type="component" value="Unassembled WGS sequence"/>
</dbReference>
<keyword evidence="3" id="KW-1185">Reference proteome</keyword>
<accession>A0A8J5KE01</accession>
<feature type="compositionally biased region" description="Low complexity" evidence="1">
    <location>
        <begin position="8"/>
        <end position="19"/>
    </location>
</feature>